<evidence type="ECO:0000256" key="1">
    <source>
        <dbReference type="RuleBase" id="RU341113"/>
    </source>
</evidence>
<gene>
    <name evidence="2" type="ORF">BaRGS_00037046</name>
</gene>
<reference evidence="2 3" key="1">
    <citation type="journal article" date="2023" name="Sci. Data">
        <title>Genome assembly of the Korean intertidal mud-creeper Batillaria attramentaria.</title>
        <authorList>
            <person name="Patra A.K."/>
            <person name="Ho P.T."/>
            <person name="Jun S."/>
            <person name="Lee S.J."/>
            <person name="Kim Y."/>
            <person name="Won Y.J."/>
        </authorList>
    </citation>
    <scope>NUCLEOTIDE SEQUENCE [LARGE SCALE GENOMIC DNA]</scope>
    <source>
        <strain evidence="2">Wonlab-2016</strain>
    </source>
</reference>
<protein>
    <recommendedName>
        <fullName evidence="1">Dipeptidase</fullName>
        <ecNumber evidence="1">3.4.13.19</ecNumber>
    </recommendedName>
</protein>
<comment type="caution">
    <text evidence="2">The sequence shown here is derived from an EMBL/GenBank/DDBJ whole genome shotgun (WGS) entry which is preliminary data.</text>
</comment>
<comment type="catalytic activity">
    <reaction evidence="1">
        <text>an L-aminoacyl-L-amino acid + H2O = 2 an L-alpha-amino acid</text>
        <dbReference type="Rhea" id="RHEA:48940"/>
        <dbReference type="ChEBI" id="CHEBI:15377"/>
        <dbReference type="ChEBI" id="CHEBI:59869"/>
        <dbReference type="ChEBI" id="CHEBI:77460"/>
        <dbReference type="EC" id="3.4.13.19"/>
    </reaction>
</comment>
<dbReference type="InterPro" id="IPR008257">
    <property type="entry name" value="Pept_M19"/>
</dbReference>
<keyword evidence="1" id="KW-0336">GPI-anchor</keyword>
<comment type="subunit">
    <text evidence="1">Homodimer; disulfide-linked.</text>
</comment>
<keyword evidence="1" id="KW-1015">Disulfide bond</keyword>
<dbReference type="PANTHER" id="PTHR10443:SF12">
    <property type="entry name" value="DIPEPTIDASE"/>
    <property type="match status" value="1"/>
</dbReference>
<keyword evidence="1" id="KW-0645">Protease</keyword>
<dbReference type="InterPro" id="IPR032466">
    <property type="entry name" value="Metal_Hydrolase"/>
</dbReference>
<accession>A0ABD0J9T9</accession>
<organism evidence="2 3">
    <name type="scientific">Batillaria attramentaria</name>
    <dbReference type="NCBI Taxonomy" id="370345"/>
    <lineage>
        <taxon>Eukaryota</taxon>
        <taxon>Metazoa</taxon>
        <taxon>Spiralia</taxon>
        <taxon>Lophotrochozoa</taxon>
        <taxon>Mollusca</taxon>
        <taxon>Gastropoda</taxon>
        <taxon>Caenogastropoda</taxon>
        <taxon>Sorbeoconcha</taxon>
        <taxon>Cerithioidea</taxon>
        <taxon>Batillariidae</taxon>
        <taxon>Batillaria</taxon>
    </lineage>
</organism>
<name>A0ABD0J9T9_9CAEN</name>
<comment type="similarity">
    <text evidence="1">Belongs to the metallo-dependent hydrolases superfamily. Peptidase M19 family.</text>
</comment>
<evidence type="ECO:0000313" key="2">
    <source>
        <dbReference type="EMBL" id="KAK7467738.1"/>
    </source>
</evidence>
<dbReference type="PANTHER" id="PTHR10443">
    <property type="entry name" value="MICROSOMAL DIPEPTIDASE"/>
    <property type="match status" value="1"/>
</dbReference>
<dbReference type="Proteomes" id="UP001519460">
    <property type="component" value="Unassembled WGS sequence"/>
</dbReference>
<dbReference type="GO" id="GO:0098552">
    <property type="term" value="C:side of membrane"/>
    <property type="evidence" value="ECO:0007669"/>
    <property type="project" value="UniProtKB-KW"/>
</dbReference>
<dbReference type="EC" id="3.4.13.19" evidence="1"/>
<keyword evidence="1" id="KW-0482">Metalloprotease</keyword>
<dbReference type="GO" id="GO:0006508">
    <property type="term" value="P:proteolysis"/>
    <property type="evidence" value="ECO:0007669"/>
    <property type="project" value="UniProtKB-KW"/>
</dbReference>
<comment type="subcellular location">
    <subcellularLocation>
        <location evidence="1">Membrane</location>
        <topology evidence="1">Lipid-anchor</topology>
        <topology evidence="1">GPI-anchor</topology>
    </subcellularLocation>
</comment>
<sequence length="135" mass="15331">KTNNGLVMVNFYSDYINCFPNNISEPANGTLSQVADHIDYIKEKIGIDHVGIGGDYDGVDTLPIGLEDVSTYPALFAELVKRRYTEEDLMKLAGKNLIRVFMDVEKVRDDLRSQEPLETLINQTTWENLPCRTDF</sequence>
<keyword evidence="1" id="KW-0472">Membrane</keyword>
<dbReference type="EMBL" id="JACVVK020000542">
    <property type="protein sequence ID" value="KAK7467738.1"/>
    <property type="molecule type" value="Genomic_DNA"/>
</dbReference>
<dbReference type="GO" id="GO:0016805">
    <property type="term" value="F:dipeptidase activity"/>
    <property type="evidence" value="ECO:0007669"/>
    <property type="project" value="UniProtKB-KW"/>
</dbReference>
<dbReference type="SUPFAM" id="SSF51556">
    <property type="entry name" value="Metallo-dependent hydrolases"/>
    <property type="match status" value="1"/>
</dbReference>
<dbReference type="PROSITE" id="PS51365">
    <property type="entry name" value="RENAL_DIPEPTIDASE_2"/>
    <property type="match status" value="1"/>
</dbReference>
<dbReference type="Pfam" id="PF01244">
    <property type="entry name" value="Peptidase_M19"/>
    <property type="match status" value="1"/>
</dbReference>
<keyword evidence="1" id="KW-0378">Hydrolase</keyword>
<dbReference type="GO" id="GO:0046872">
    <property type="term" value="F:metal ion binding"/>
    <property type="evidence" value="ECO:0007669"/>
    <property type="project" value="UniProtKB-UniRule"/>
</dbReference>
<keyword evidence="1" id="KW-0479">Metal-binding</keyword>
<proteinExistence type="inferred from homology"/>
<keyword evidence="1" id="KW-0224">Dipeptidase</keyword>
<comment type="cofactor">
    <cofactor evidence="1">
        <name>Zn(2+)</name>
        <dbReference type="ChEBI" id="CHEBI:29105"/>
    </cofactor>
</comment>
<dbReference type="Gene3D" id="3.20.20.140">
    <property type="entry name" value="Metal-dependent hydrolases"/>
    <property type="match status" value="1"/>
</dbReference>
<evidence type="ECO:0000313" key="3">
    <source>
        <dbReference type="Proteomes" id="UP001519460"/>
    </source>
</evidence>
<keyword evidence="3" id="KW-1185">Reference proteome</keyword>
<dbReference type="GO" id="GO:0008237">
    <property type="term" value="F:metallopeptidase activity"/>
    <property type="evidence" value="ECO:0007669"/>
    <property type="project" value="UniProtKB-KW"/>
</dbReference>
<keyword evidence="1" id="KW-0325">Glycoprotein</keyword>
<feature type="non-terminal residue" evidence="2">
    <location>
        <position position="1"/>
    </location>
</feature>
<keyword evidence="1" id="KW-0862">Zinc</keyword>
<dbReference type="AlphaFoldDB" id="A0ABD0J9T9"/>
<keyword evidence="1" id="KW-0449">Lipoprotein</keyword>